<dbReference type="PANTHER" id="PTHR46316:SF9">
    <property type="entry name" value="SNF1-RELATED PROTEIN KINASE REGULATORY SUBUNIT BETA-1"/>
    <property type="match status" value="1"/>
</dbReference>
<proteinExistence type="inferred from homology"/>
<accession>A0AAV3PZT4</accession>
<evidence type="ECO:0000313" key="4">
    <source>
        <dbReference type="Proteomes" id="UP001454036"/>
    </source>
</evidence>
<dbReference type="SMART" id="SM01010">
    <property type="entry name" value="AMPKBI"/>
    <property type="match status" value="1"/>
</dbReference>
<evidence type="ECO:0000313" key="3">
    <source>
        <dbReference type="EMBL" id="GAA0156553.1"/>
    </source>
</evidence>
<evidence type="ECO:0000259" key="2">
    <source>
        <dbReference type="SMART" id="SM01010"/>
    </source>
</evidence>
<dbReference type="InterPro" id="IPR037256">
    <property type="entry name" value="ASC_dom_sf"/>
</dbReference>
<comment type="similarity">
    <text evidence="1">Belongs to the 5'-AMP-activated protein kinase beta subunit family.</text>
</comment>
<keyword evidence="3" id="KW-0808">Transferase</keyword>
<dbReference type="Gene3D" id="2.60.40.10">
    <property type="entry name" value="Immunoglobulins"/>
    <property type="match status" value="1"/>
</dbReference>
<dbReference type="InterPro" id="IPR006828">
    <property type="entry name" value="ASC_dom"/>
</dbReference>
<evidence type="ECO:0000256" key="1">
    <source>
        <dbReference type="ARBA" id="ARBA00010926"/>
    </source>
</evidence>
<dbReference type="Proteomes" id="UP001454036">
    <property type="component" value="Unassembled WGS sequence"/>
</dbReference>
<dbReference type="EMBL" id="BAABME010034611">
    <property type="protein sequence ID" value="GAA0156553.1"/>
    <property type="molecule type" value="Genomic_DNA"/>
</dbReference>
<dbReference type="InterPro" id="IPR013783">
    <property type="entry name" value="Ig-like_fold"/>
</dbReference>
<dbReference type="SUPFAM" id="SSF160219">
    <property type="entry name" value="AMPKBI-like"/>
    <property type="match status" value="1"/>
</dbReference>
<keyword evidence="4" id="KW-1185">Reference proteome</keyword>
<dbReference type="GO" id="GO:0009507">
    <property type="term" value="C:chloroplast"/>
    <property type="evidence" value="ECO:0007669"/>
    <property type="project" value="UniProtKB-ARBA"/>
</dbReference>
<dbReference type="Pfam" id="PF16561">
    <property type="entry name" value="AMPK1_CBM"/>
    <property type="match status" value="1"/>
</dbReference>
<comment type="caution">
    <text evidence="3">The sequence shown here is derived from an EMBL/GenBank/DDBJ whole genome shotgun (WGS) entry which is preliminary data.</text>
</comment>
<sequence>MFHDFVPAVPLPGNFPPSVNHMGQVAPVDEIDNPSEPGMPALITWSHGGNNVLVEGSWDNWKSRKKMQRSGKDHSILLILPSGVYHYKFVVDGEVKYIPELPHDADDKGHVCNLLDVNDYVPENPASVAEFEAPPSPDSSYGQTFMGEDDFAKEPMAAPPHVHLTVHGMENSNGAPLSSSFTKPQHTILNHLFIDKGWASRSTIALGATQRFRSKYVSTVLYKPLKR</sequence>
<protein>
    <submittedName>
        <fullName evidence="3">Kinase modulator</fullName>
    </submittedName>
</protein>
<organism evidence="3 4">
    <name type="scientific">Lithospermum erythrorhizon</name>
    <name type="common">Purple gromwell</name>
    <name type="synonym">Lithospermum officinale var. erythrorhizon</name>
    <dbReference type="NCBI Taxonomy" id="34254"/>
    <lineage>
        <taxon>Eukaryota</taxon>
        <taxon>Viridiplantae</taxon>
        <taxon>Streptophyta</taxon>
        <taxon>Embryophyta</taxon>
        <taxon>Tracheophyta</taxon>
        <taxon>Spermatophyta</taxon>
        <taxon>Magnoliopsida</taxon>
        <taxon>eudicotyledons</taxon>
        <taxon>Gunneridae</taxon>
        <taxon>Pentapetalae</taxon>
        <taxon>asterids</taxon>
        <taxon>lamiids</taxon>
        <taxon>Boraginales</taxon>
        <taxon>Boraginaceae</taxon>
        <taxon>Boraginoideae</taxon>
        <taxon>Lithospermeae</taxon>
        <taxon>Lithospermum</taxon>
    </lineage>
</organism>
<dbReference type="SUPFAM" id="SSF81296">
    <property type="entry name" value="E set domains"/>
    <property type="match status" value="1"/>
</dbReference>
<dbReference type="PANTHER" id="PTHR46316">
    <property type="entry name" value="SNF1-RELATED PROTEIN KINASE REGULATORY SUBUNIT BETA-1"/>
    <property type="match status" value="1"/>
</dbReference>
<dbReference type="InterPro" id="IPR032640">
    <property type="entry name" value="AMPK1_CBM"/>
</dbReference>
<name>A0AAV3PZT4_LITER</name>
<gene>
    <name evidence="3" type="ORF">LIER_43368</name>
</gene>
<dbReference type="AlphaFoldDB" id="A0AAV3PZT4"/>
<reference evidence="3 4" key="1">
    <citation type="submission" date="2024-01" db="EMBL/GenBank/DDBJ databases">
        <title>The complete chloroplast genome sequence of Lithospermum erythrorhizon: insights into the phylogenetic relationship among Boraginaceae species and the maternal lineages of purple gromwells.</title>
        <authorList>
            <person name="Okada T."/>
            <person name="Watanabe K."/>
        </authorList>
    </citation>
    <scope>NUCLEOTIDE SEQUENCE [LARGE SCALE GENOMIC DNA]</scope>
</reference>
<dbReference type="InterPro" id="IPR014756">
    <property type="entry name" value="Ig_E-set"/>
</dbReference>
<dbReference type="Gene3D" id="6.20.250.60">
    <property type="match status" value="1"/>
</dbReference>
<dbReference type="CDD" id="cd02859">
    <property type="entry name" value="E_set_AMPKbeta_like_N"/>
    <property type="match status" value="1"/>
</dbReference>
<dbReference type="InterPro" id="IPR043554">
    <property type="entry name" value="KINB"/>
</dbReference>
<dbReference type="GO" id="GO:0016301">
    <property type="term" value="F:kinase activity"/>
    <property type="evidence" value="ECO:0007669"/>
    <property type="project" value="UniProtKB-KW"/>
</dbReference>
<dbReference type="Pfam" id="PF04739">
    <property type="entry name" value="AMPKBI"/>
    <property type="match status" value="1"/>
</dbReference>
<feature type="domain" description="Association with the SNF1 complex (ASC)" evidence="2">
    <location>
        <begin position="134"/>
        <end position="225"/>
    </location>
</feature>
<keyword evidence="3" id="KW-0418">Kinase</keyword>